<dbReference type="GO" id="GO:0004519">
    <property type="term" value="F:endonuclease activity"/>
    <property type="evidence" value="ECO:0007669"/>
    <property type="project" value="InterPro"/>
</dbReference>
<dbReference type="InterPro" id="IPR004860">
    <property type="entry name" value="LAGLIDADG_dom"/>
</dbReference>
<evidence type="ECO:0000313" key="2">
    <source>
        <dbReference type="EMBL" id="AAL77582.1"/>
    </source>
</evidence>
<name>Q8SMM2_9CHLO</name>
<dbReference type="PANTHER" id="PTHR36181:SF4">
    <property type="entry name" value="LAGLIDADG ENDONUCLEASE"/>
    <property type="match status" value="1"/>
</dbReference>
<protein>
    <recommendedName>
        <fullName evidence="1">Homing endonuclease LAGLIDADG domain-containing protein</fullName>
    </recommendedName>
</protein>
<organism evidence="2">
    <name type="scientific">Carteria lunzensis</name>
    <dbReference type="NCBI Taxonomy" id="160071"/>
    <lineage>
        <taxon>Eukaryota</taxon>
        <taxon>Viridiplantae</taxon>
        <taxon>Chlorophyta</taxon>
        <taxon>core chlorophytes</taxon>
        <taxon>Chlorophyceae</taxon>
        <taxon>CS clade</taxon>
        <taxon>Chlamydomonadales</taxon>
        <taxon>Chlamydomonadaceae</taxon>
        <taxon>Carteria</taxon>
    </lineage>
</organism>
<dbReference type="GO" id="GO:0005739">
    <property type="term" value="C:mitochondrion"/>
    <property type="evidence" value="ECO:0007669"/>
    <property type="project" value="UniProtKB-ARBA"/>
</dbReference>
<dbReference type="InterPro" id="IPR051289">
    <property type="entry name" value="LAGLIDADG_Endonuclease"/>
</dbReference>
<proteinExistence type="predicted"/>
<reference evidence="2" key="1">
    <citation type="journal article" date="1997" name="Nucleic Acids Res.">
        <title>Evolutionarily conserved and functionally important residues in the I-CeuI homing endonuclease.</title>
        <authorList>
            <person name="Turmel M."/>
            <person name="Otis C."/>
            <person name="Cote V."/>
            <person name="Lemieux C."/>
        </authorList>
    </citation>
    <scope>NUCLEOTIDE SEQUENCE</scope>
</reference>
<dbReference type="Gene3D" id="3.10.28.10">
    <property type="entry name" value="Homing endonucleases"/>
    <property type="match status" value="1"/>
</dbReference>
<dbReference type="InterPro" id="IPR027434">
    <property type="entry name" value="Homing_endonucl"/>
</dbReference>
<geneLocation type="chloroplast" evidence="2"/>
<sequence length="225" mass="25746">MSNLIKTKRNLLGPSVSIPEDIKNELASLNAARKKHQDYKKGIETIFQLEPARNFSITNESMYYMAGFIEGEASLNVSAKKTKDSTFGFCIDPEFSITQHMDGIENLYLALCIFQTGRIRYKSGSNATLVFTIQNMQSLTEKVIPFLKKYSLAFASANKQKRIELFIKLVDLSHAKVHCNLDGFRYEILPIWDRVRVQKGQSNETFLNLQDAQEFAMENIRSKKK</sequence>
<evidence type="ECO:0000259" key="1">
    <source>
        <dbReference type="Pfam" id="PF00961"/>
    </source>
</evidence>
<dbReference type="Pfam" id="PF00961">
    <property type="entry name" value="LAGLIDADG_1"/>
    <property type="match status" value="1"/>
</dbReference>
<reference evidence="2" key="2">
    <citation type="journal article" date="2006" name="BMC Biol.">
        <title>The complete chloroplast DNA sequence of the green alga Oltmannsiellopsis viridis reveals a distinctive quadripartite architecture in the chloroplast genome of early diverging ulvophytes.</title>
        <authorList>
            <person name="Pombert J.F."/>
            <person name="Lemieux C."/>
            <person name="Turmel M."/>
        </authorList>
    </citation>
    <scope>NUCLEOTIDE SEQUENCE</scope>
</reference>
<accession>Q8SMM2</accession>
<dbReference type="AlphaFoldDB" id="Q8SMM2"/>
<feature type="domain" description="Homing endonuclease LAGLIDADG" evidence="1">
    <location>
        <begin position="65"/>
        <end position="168"/>
    </location>
</feature>
<keyword evidence="2" id="KW-0150">Chloroplast</keyword>
<dbReference type="SUPFAM" id="SSF55608">
    <property type="entry name" value="Homing endonucleases"/>
    <property type="match status" value="1"/>
</dbReference>
<dbReference type="PANTHER" id="PTHR36181">
    <property type="entry name" value="INTRON-ENCODED ENDONUCLEASE AI3-RELATED"/>
    <property type="match status" value="1"/>
</dbReference>
<keyword evidence="2" id="KW-0934">Plastid</keyword>
<dbReference type="EMBL" id="L42986">
    <property type="protein sequence ID" value="AAL77582.1"/>
    <property type="molecule type" value="Genomic_DNA"/>
</dbReference>